<dbReference type="InterPro" id="IPR033870">
    <property type="entry name" value="FatB"/>
</dbReference>
<dbReference type="PROSITE" id="PS50983">
    <property type="entry name" value="FE_B12_PBP"/>
    <property type="match status" value="1"/>
</dbReference>
<evidence type="ECO:0000313" key="8">
    <source>
        <dbReference type="EMBL" id="EOT29415.1"/>
    </source>
</evidence>
<proteinExistence type="inferred from homology"/>
<evidence type="ECO:0000313" key="9">
    <source>
        <dbReference type="Proteomes" id="UP000014136"/>
    </source>
</evidence>
<dbReference type="STRING" id="41997.RV16_GL000202"/>
<dbReference type="PROSITE" id="PS51257">
    <property type="entry name" value="PROKAR_LIPOPROTEIN"/>
    <property type="match status" value="1"/>
</dbReference>
<gene>
    <name evidence="8" type="ORF">OMQ_01367</name>
</gene>
<evidence type="ECO:0000256" key="2">
    <source>
        <dbReference type="ARBA" id="ARBA00008814"/>
    </source>
</evidence>
<dbReference type="OrthoDB" id="63946at2"/>
<evidence type="ECO:0000256" key="1">
    <source>
        <dbReference type="ARBA" id="ARBA00004196"/>
    </source>
</evidence>
<dbReference type="SUPFAM" id="SSF53807">
    <property type="entry name" value="Helical backbone' metal receptor"/>
    <property type="match status" value="1"/>
</dbReference>
<sequence length="331" mass="34640">MKKIFSGILVLTAALTLAACGNTGGDTAKSSETAASTATPTTAASSAAEATPTEVTVTDSDGDEVTVPFNPSKVVVFDNSALDTMDALGVGESVIGAATDSMPDYLEAYKNVESAGGIKEPDLEKINQLQPDLIIISGRQADYKKDLQAIAPTVFFSTNGEDTWGSIQTNVKTIAQIFGKEAEADAKIAELTTSIDEVKAAAEASGEKVLTVLVNEGSLSAYGLGSRFGIVHDTFGFAQADENIEASTHGQNVSYEYVLEKNPDVIFVVDRTKAIGGDASQNNVADNDLVKETNAGKNGKVIALDPQVWYLSGSGLESVQIMLDDVKKAVE</sequence>
<evidence type="ECO:0000256" key="5">
    <source>
        <dbReference type="SAM" id="MobiDB-lite"/>
    </source>
</evidence>
<dbReference type="InterPro" id="IPR051313">
    <property type="entry name" value="Bact_iron-sidero_bind"/>
</dbReference>
<feature type="compositionally biased region" description="Low complexity" evidence="5">
    <location>
        <begin position="27"/>
        <end position="58"/>
    </location>
</feature>
<protein>
    <submittedName>
        <fullName evidence="8">Iron ABC transporter substrate-binding protein</fullName>
    </submittedName>
</protein>
<dbReference type="PANTHER" id="PTHR30532">
    <property type="entry name" value="IRON III DICITRATE-BINDING PERIPLASMIC PROTEIN"/>
    <property type="match status" value="1"/>
</dbReference>
<dbReference type="HOGENOM" id="CLU_038034_3_1_9"/>
<dbReference type="InterPro" id="IPR002491">
    <property type="entry name" value="ABC_transptr_periplasmic_BD"/>
</dbReference>
<dbReference type="Proteomes" id="UP000014136">
    <property type="component" value="Unassembled WGS sequence"/>
</dbReference>
<evidence type="ECO:0000259" key="7">
    <source>
        <dbReference type="PROSITE" id="PS50983"/>
    </source>
</evidence>
<keyword evidence="3" id="KW-0813">Transport</keyword>
<feature type="region of interest" description="Disordered" evidence="5">
    <location>
        <begin position="26"/>
        <end position="64"/>
    </location>
</feature>
<dbReference type="GO" id="GO:1901678">
    <property type="term" value="P:iron coordination entity transport"/>
    <property type="evidence" value="ECO:0007669"/>
    <property type="project" value="UniProtKB-ARBA"/>
</dbReference>
<feature type="chain" id="PRO_5038718114" evidence="6">
    <location>
        <begin position="19"/>
        <end position="331"/>
    </location>
</feature>
<dbReference type="GO" id="GO:0030288">
    <property type="term" value="C:outer membrane-bounded periplasmic space"/>
    <property type="evidence" value="ECO:0007669"/>
    <property type="project" value="TreeGrafter"/>
</dbReference>
<dbReference type="PATRIC" id="fig|1139996.3.peg.1350"/>
<organism evidence="8 9">
    <name type="scientific">Enterococcus saccharolyticus subsp. saccharolyticus ATCC 43076</name>
    <dbReference type="NCBI Taxonomy" id="1139996"/>
    <lineage>
        <taxon>Bacteria</taxon>
        <taxon>Bacillati</taxon>
        <taxon>Bacillota</taxon>
        <taxon>Bacilli</taxon>
        <taxon>Lactobacillales</taxon>
        <taxon>Enterococcaceae</taxon>
        <taxon>Enterococcus</taxon>
    </lineage>
</organism>
<evidence type="ECO:0000256" key="6">
    <source>
        <dbReference type="SAM" id="SignalP"/>
    </source>
</evidence>
<keyword evidence="9" id="KW-1185">Reference proteome</keyword>
<feature type="domain" description="Fe/B12 periplasmic-binding" evidence="7">
    <location>
        <begin position="73"/>
        <end position="331"/>
    </location>
</feature>
<dbReference type="PANTHER" id="PTHR30532:SF28">
    <property type="entry name" value="PETROBACTIN-BINDING PROTEIN YCLQ"/>
    <property type="match status" value="1"/>
</dbReference>
<feature type="signal peptide" evidence="6">
    <location>
        <begin position="1"/>
        <end position="18"/>
    </location>
</feature>
<dbReference type="eggNOG" id="COG4607">
    <property type="taxonomic scope" value="Bacteria"/>
</dbReference>
<dbReference type="CDD" id="cd01140">
    <property type="entry name" value="FatB"/>
    <property type="match status" value="1"/>
</dbReference>
<dbReference type="Pfam" id="PF01497">
    <property type="entry name" value="Peripla_BP_2"/>
    <property type="match status" value="1"/>
</dbReference>
<comment type="similarity">
    <text evidence="2">Belongs to the bacterial solute-binding protein 8 family.</text>
</comment>
<dbReference type="RefSeq" id="WP_016175164.1">
    <property type="nucleotide sequence ID" value="NZ_KE136389.1"/>
</dbReference>
<dbReference type="EMBL" id="AHYT01000004">
    <property type="protein sequence ID" value="EOT29415.1"/>
    <property type="molecule type" value="Genomic_DNA"/>
</dbReference>
<comment type="caution">
    <text evidence="8">The sequence shown here is derived from an EMBL/GenBank/DDBJ whole genome shotgun (WGS) entry which is preliminary data.</text>
</comment>
<comment type="subcellular location">
    <subcellularLocation>
        <location evidence="1">Cell envelope</location>
    </subcellularLocation>
</comment>
<name>S0JLN7_9ENTE</name>
<evidence type="ECO:0000256" key="3">
    <source>
        <dbReference type="ARBA" id="ARBA00022448"/>
    </source>
</evidence>
<dbReference type="Gene3D" id="3.40.50.1980">
    <property type="entry name" value="Nitrogenase molybdenum iron protein domain"/>
    <property type="match status" value="2"/>
</dbReference>
<dbReference type="AlphaFoldDB" id="S0JLN7"/>
<evidence type="ECO:0000256" key="4">
    <source>
        <dbReference type="ARBA" id="ARBA00022729"/>
    </source>
</evidence>
<accession>S0JLN7</accession>
<reference evidence="8 9" key="1">
    <citation type="submission" date="2013-03" db="EMBL/GenBank/DDBJ databases">
        <title>The Genome Sequence of Enterococcus saccharolyticus ATCC_43076 (Illumina only assembly).</title>
        <authorList>
            <consortium name="The Broad Institute Genomics Platform"/>
            <consortium name="The Broad Institute Genome Sequencing Center for Infectious Disease"/>
            <person name="Earl A."/>
            <person name="Russ C."/>
            <person name="Gilmore M."/>
            <person name="Surin D."/>
            <person name="Walker B."/>
            <person name="Young S."/>
            <person name="Zeng Q."/>
            <person name="Gargeya S."/>
            <person name="Fitzgerald M."/>
            <person name="Haas B."/>
            <person name="Abouelleil A."/>
            <person name="Allen A.W."/>
            <person name="Alvarado L."/>
            <person name="Arachchi H.M."/>
            <person name="Berlin A.M."/>
            <person name="Chapman S.B."/>
            <person name="Gainer-Dewar J."/>
            <person name="Goldberg J."/>
            <person name="Griggs A."/>
            <person name="Gujja S."/>
            <person name="Hansen M."/>
            <person name="Howarth C."/>
            <person name="Imamovic A."/>
            <person name="Ireland A."/>
            <person name="Larimer J."/>
            <person name="McCowan C."/>
            <person name="Murphy C."/>
            <person name="Pearson M."/>
            <person name="Poon T.W."/>
            <person name="Priest M."/>
            <person name="Roberts A."/>
            <person name="Saif S."/>
            <person name="Shea T."/>
            <person name="Sisk P."/>
            <person name="Sykes S."/>
            <person name="Wortman J."/>
            <person name="Nusbaum C."/>
            <person name="Birren B."/>
        </authorList>
    </citation>
    <scope>NUCLEOTIDE SEQUENCE [LARGE SCALE GENOMIC DNA]</scope>
    <source>
        <strain evidence="8 9">ATCC 43076</strain>
    </source>
</reference>
<keyword evidence="4 6" id="KW-0732">Signal</keyword>